<dbReference type="AlphaFoldDB" id="A0AAW1S2Q8"/>
<evidence type="ECO:0000313" key="3">
    <source>
        <dbReference type="Proteomes" id="UP001438707"/>
    </source>
</evidence>
<feature type="compositionally biased region" description="Pro residues" evidence="1">
    <location>
        <begin position="32"/>
        <end position="45"/>
    </location>
</feature>
<evidence type="ECO:0000313" key="2">
    <source>
        <dbReference type="EMBL" id="KAK9840443.1"/>
    </source>
</evidence>
<reference evidence="2 3" key="1">
    <citation type="journal article" date="2024" name="Nat. Commun.">
        <title>Phylogenomics reveals the evolutionary origins of lichenization in chlorophyte algae.</title>
        <authorList>
            <person name="Puginier C."/>
            <person name="Libourel C."/>
            <person name="Otte J."/>
            <person name="Skaloud P."/>
            <person name="Haon M."/>
            <person name="Grisel S."/>
            <person name="Petersen M."/>
            <person name="Berrin J.G."/>
            <person name="Delaux P.M."/>
            <person name="Dal Grande F."/>
            <person name="Keller J."/>
        </authorList>
    </citation>
    <scope>NUCLEOTIDE SEQUENCE [LARGE SCALE GENOMIC DNA]</scope>
    <source>
        <strain evidence="2 3">SAG 2145</strain>
    </source>
</reference>
<name>A0AAW1S2Q8_9CHLO</name>
<gene>
    <name evidence="2" type="ORF">WJX74_009961</name>
</gene>
<sequence length="150" mass="15724">MWLSVLPAKVLVGVPGSYPTASPPRHFYPSSPRQPHPPPAPPPSSPLDIGAVVPPVFVAGGGWPPQPPPHGRSKPWRTTGGPPPPPSSGPPLPRRLLWRVLRDLCRPHTRPPPSWSGFGGCGGALRDPKLGGHYWGRAGVSVGRCGAAVP</sequence>
<evidence type="ECO:0000256" key="1">
    <source>
        <dbReference type="SAM" id="MobiDB-lite"/>
    </source>
</evidence>
<protein>
    <submittedName>
        <fullName evidence="2">Uncharacterized protein</fullName>
    </submittedName>
</protein>
<accession>A0AAW1S2Q8</accession>
<dbReference type="Proteomes" id="UP001438707">
    <property type="component" value="Unassembled WGS sequence"/>
</dbReference>
<comment type="caution">
    <text evidence="2">The sequence shown here is derived from an EMBL/GenBank/DDBJ whole genome shotgun (WGS) entry which is preliminary data.</text>
</comment>
<proteinExistence type="predicted"/>
<feature type="region of interest" description="Disordered" evidence="1">
    <location>
        <begin position="21"/>
        <end position="94"/>
    </location>
</feature>
<organism evidence="2 3">
    <name type="scientific">Apatococcus lobatus</name>
    <dbReference type="NCBI Taxonomy" id="904363"/>
    <lineage>
        <taxon>Eukaryota</taxon>
        <taxon>Viridiplantae</taxon>
        <taxon>Chlorophyta</taxon>
        <taxon>core chlorophytes</taxon>
        <taxon>Trebouxiophyceae</taxon>
        <taxon>Chlorellales</taxon>
        <taxon>Chlorellaceae</taxon>
        <taxon>Apatococcus</taxon>
    </lineage>
</organism>
<feature type="compositionally biased region" description="Pro residues" evidence="1">
    <location>
        <begin position="81"/>
        <end position="93"/>
    </location>
</feature>
<keyword evidence="3" id="KW-1185">Reference proteome</keyword>
<dbReference type="EMBL" id="JALJOS010000004">
    <property type="protein sequence ID" value="KAK9840443.1"/>
    <property type="molecule type" value="Genomic_DNA"/>
</dbReference>